<dbReference type="Pfam" id="PF01691">
    <property type="entry name" value="Adeno_E1B_19K"/>
    <property type="match status" value="1"/>
</dbReference>
<protein>
    <recommendedName>
        <fullName evidence="2 7">E1B protein, small T-antigen</fullName>
    </recommendedName>
</protein>
<feature type="region of interest" description="Disordered" evidence="8">
    <location>
        <begin position="152"/>
        <end position="181"/>
    </location>
</feature>
<evidence type="ECO:0000313" key="10">
    <source>
        <dbReference type="Proteomes" id="UP000204594"/>
    </source>
</evidence>
<name>A0A1J0FAP3_9ADEN</name>
<evidence type="ECO:0000256" key="3">
    <source>
        <dbReference type="ARBA" id="ARBA00022518"/>
    </source>
</evidence>
<dbReference type="KEGG" id="vg:39105716"/>
<dbReference type="EMBL" id="KX871230">
    <property type="protein sequence ID" value="APC26054.1"/>
    <property type="molecule type" value="Genomic_DNA"/>
</dbReference>
<dbReference type="InterPro" id="IPR002475">
    <property type="entry name" value="Bcl2-like"/>
</dbReference>
<dbReference type="OrthoDB" id="20308at10239"/>
<evidence type="ECO:0000256" key="8">
    <source>
        <dbReference type="SAM" id="MobiDB-lite"/>
    </source>
</evidence>
<dbReference type="RefSeq" id="YP_009325332.1">
    <property type="nucleotide sequence ID" value="NC_031948.1"/>
</dbReference>
<keyword evidence="10" id="KW-1185">Reference proteome</keyword>
<keyword evidence="3 7" id="KW-0244">Early protein</keyword>
<dbReference type="PROSITE" id="PS50062">
    <property type="entry name" value="BCL2_FAMILY"/>
    <property type="match status" value="1"/>
</dbReference>
<proteinExistence type="inferred from homology"/>
<dbReference type="Proteomes" id="UP000204594">
    <property type="component" value="Segment"/>
</dbReference>
<comment type="similarity">
    <text evidence="1 7">Belongs to the adenoviridae E1B 19 kDa protein family.</text>
</comment>
<dbReference type="GO" id="GO:0033668">
    <property type="term" value="P:symbiont-mediated suppression of host apoptosis"/>
    <property type="evidence" value="ECO:0007669"/>
    <property type="project" value="UniProtKB-KW"/>
</dbReference>
<feature type="compositionally biased region" description="Low complexity" evidence="8">
    <location>
        <begin position="162"/>
        <end position="181"/>
    </location>
</feature>
<evidence type="ECO:0000256" key="1">
    <source>
        <dbReference type="ARBA" id="ARBA00010275"/>
    </source>
</evidence>
<keyword evidence="4 7" id="KW-0945">Host-virus interaction</keyword>
<evidence type="ECO:0000256" key="7">
    <source>
        <dbReference type="RuleBase" id="RU364111"/>
    </source>
</evidence>
<keyword evidence="5 7" id="KW-1081">Inhibition of host apoptosis by viral BCL2-like protein</keyword>
<evidence type="ECO:0000256" key="4">
    <source>
        <dbReference type="ARBA" id="ARBA00022581"/>
    </source>
</evidence>
<evidence type="ECO:0000313" key="9">
    <source>
        <dbReference type="EMBL" id="APC26054.1"/>
    </source>
</evidence>
<evidence type="ECO:0000256" key="2">
    <source>
        <dbReference type="ARBA" id="ARBA00013796"/>
    </source>
</evidence>
<sequence>MDLFSMCADYSSFRYILRGSLCGSSWVRKWCFPALADAITGIADDYEDGYWRAFPPDDINWNLLRRGYTFAAFTDLFSSVDLGNAGRFMSFLGFLNFILRNWPSDSVVLSADRLDLICVPAWTKIMLWSQTMRQMEELQLLEMAAAQAAAAARGARAEETSETTPLLQSTSTQTEQLETDL</sequence>
<organism evidence="9 10">
    <name type="scientific">Bat mastadenovirus G</name>
    <dbReference type="NCBI Taxonomy" id="2015376"/>
    <lineage>
        <taxon>Viruses</taxon>
        <taxon>Varidnaviria</taxon>
        <taxon>Bamfordvirae</taxon>
        <taxon>Preplasmiviricota</taxon>
        <taxon>Polisuviricotina</taxon>
        <taxon>Pharingeaviricetes</taxon>
        <taxon>Rowavirales</taxon>
        <taxon>Adenoviridae</taxon>
        <taxon>Mastadenovirus</taxon>
        <taxon>Mastadenovirus magnauris</taxon>
    </lineage>
</organism>
<evidence type="ECO:0000256" key="5">
    <source>
        <dbReference type="ARBA" id="ARBA00023189"/>
    </source>
</evidence>
<dbReference type="GeneID" id="39105716"/>
<accession>A0A1J0FAP3</accession>
<evidence type="ECO:0000256" key="6">
    <source>
        <dbReference type="ARBA" id="ARBA00023323"/>
    </source>
</evidence>
<keyword evidence="6 7" id="KW-1119">Modulation of host cell apoptosis by virus</keyword>
<reference evidence="9 10" key="1">
    <citation type="journal article" date="2016" name="J. Virol.">
        <title>Evolution and cryo-EM capsid structure of a North American bat adenovirus and its relationship to other mastadenoviruses.</title>
        <authorList>
            <person name="Hackenbrack N."/>
            <person name="Rogers M.B."/>
            <person name="Ashley R.E."/>
            <person name="Keel M.K."/>
            <person name="Kubiski S.V."/>
            <person name="Bryan J.A."/>
            <person name="Ghedin E."/>
            <person name="Holmes E.C."/>
            <person name="Hafenstein S.L."/>
            <person name="Allison A.B."/>
        </authorList>
    </citation>
    <scope>NUCLEOTIDE SEQUENCE [LARGE SCALE GENOMIC DNA]</scope>
    <source>
        <strain evidence="9">250-A</strain>
    </source>
</reference>
<dbReference type="InterPro" id="IPR002924">
    <property type="entry name" value="Adenovir_t-Ag_E1B_19kDa"/>
</dbReference>